<protein>
    <recommendedName>
        <fullName evidence="3">Orphan protein</fullName>
    </recommendedName>
</protein>
<accession>A0A975DG39</accession>
<dbReference type="EMBL" id="CP072110">
    <property type="protein sequence ID" value="QTH65020.1"/>
    <property type="molecule type" value="Genomic_DNA"/>
</dbReference>
<name>A0A975DG39_9GAMM</name>
<dbReference type="AlphaFoldDB" id="A0A975DG39"/>
<dbReference type="Pfam" id="PF20420">
    <property type="entry name" value="DUF6702"/>
    <property type="match status" value="1"/>
</dbReference>
<evidence type="ECO:0008006" key="3">
    <source>
        <dbReference type="Google" id="ProtNLM"/>
    </source>
</evidence>
<evidence type="ECO:0000313" key="2">
    <source>
        <dbReference type="Proteomes" id="UP000682739"/>
    </source>
</evidence>
<dbReference type="KEGG" id="psym:J1N51_06135"/>
<dbReference type="Proteomes" id="UP000682739">
    <property type="component" value="Chromosome"/>
</dbReference>
<sequence>MVQKIIKQLVVLLVIILVSSNFTSHAHKMKSAFTIVLFNDRTGNLEVMHRFVLHDAEEAAWQLFDAKSDIIADELTQAKFAAYVDTRFALQNQDGEAIPLEMIGFQNDAGYLWVYQEVKIPKDLTRLRIRHDALREIWTEQFNIVNVDGLDKTTSLHFSDSDTWRSVEINR</sequence>
<organism evidence="1 2">
    <name type="scientific">Psychrosphaera ytuae</name>
    <dbReference type="NCBI Taxonomy" id="2820710"/>
    <lineage>
        <taxon>Bacteria</taxon>
        <taxon>Pseudomonadati</taxon>
        <taxon>Pseudomonadota</taxon>
        <taxon>Gammaproteobacteria</taxon>
        <taxon>Alteromonadales</taxon>
        <taxon>Pseudoalteromonadaceae</taxon>
        <taxon>Psychrosphaera</taxon>
    </lineage>
</organism>
<keyword evidence="2" id="KW-1185">Reference proteome</keyword>
<dbReference type="RefSeq" id="WP_208833055.1">
    <property type="nucleotide sequence ID" value="NZ_CP072110.1"/>
</dbReference>
<gene>
    <name evidence="1" type="ORF">J1N51_06135</name>
</gene>
<reference evidence="1" key="1">
    <citation type="submission" date="2021-03" db="EMBL/GenBank/DDBJ databases">
        <title>Description of Psychrosphaera ytuae sp. nov. isolated from deep sea sediment of South China Sea.</title>
        <authorList>
            <person name="Zhang J."/>
            <person name="Xu X.-D."/>
        </authorList>
    </citation>
    <scope>NUCLEOTIDE SEQUENCE</scope>
    <source>
        <strain evidence="1">MTZ26</strain>
    </source>
</reference>
<proteinExistence type="predicted"/>
<dbReference type="InterPro" id="IPR046525">
    <property type="entry name" value="DUF6702"/>
</dbReference>
<evidence type="ECO:0000313" key="1">
    <source>
        <dbReference type="EMBL" id="QTH65020.1"/>
    </source>
</evidence>